<dbReference type="PANTHER" id="PTHR30069:SF46">
    <property type="entry name" value="OAR PROTEIN"/>
    <property type="match status" value="1"/>
</dbReference>
<keyword evidence="9" id="KW-0121">Carboxypeptidase</keyword>
<keyword evidence="7" id="KW-0732">Signal</keyword>
<dbReference type="SUPFAM" id="SSF56935">
    <property type="entry name" value="Porins"/>
    <property type="match status" value="1"/>
</dbReference>
<dbReference type="InterPro" id="IPR010917">
    <property type="entry name" value="TonB_rcpt_CS"/>
</dbReference>
<dbReference type="EMBL" id="FNSD01000001">
    <property type="protein sequence ID" value="SEB50692.1"/>
    <property type="molecule type" value="Genomic_DNA"/>
</dbReference>
<dbReference type="GO" id="GO:0044718">
    <property type="term" value="P:siderophore transmembrane transport"/>
    <property type="evidence" value="ECO:0007669"/>
    <property type="project" value="TreeGrafter"/>
</dbReference>
<dbReference type="Gene3D" id="2.40.170.20">
    <property type="entry name" value="TonB-dependent receptor, beta-barrel domain"/>
    <property type="match status" value="1"/>
</dbReference>
<proteinExistence type="predicted"/>
<evidence type="ECO:0000256" key="1">
    <source>
        <dbReference type="ARBA" id="ARBA00004571"/>
    </source>
</evidence>
<evidence type="ECO:0000256" key="4">
    <source>
        <dbReference type="ARBA" id="ARBA00022692"/>
    </source>
</evidence>
<dbReference type="SUPFAM" id="SSF49452">
    <property type="entry name" value="Starch-binding domain-like"/>
    <property type="match status" value="1"/>
</dbReference>
<feature type="chain" id="PRO_5010220061" evidence="7">
    <location>
        <begin position="32"/>
        <end position="1195"/>
    </location>
</feature>
<sequence>MNHFAVRRSFRHLFLCLTMLLAALPRGSAQVANGSITGRLTDSTTAVVPDADVTLTRTETGLVLHGKANGDGIYTFPGLQTGTYRVTVAQAGFKKAESTVTLAVGQAAQIDLTLAIGSSTETVTVQAAAGEQLNTDNSTLSYTVGARQVSELPLNGRNPYALAQLSPGINPGGSFGTGVSTTRGALVAAATNNFSSNGGVSGNNEILIDGISVTLCCQGQPALTPSAEVVDQFKVITSNPGAQFGRSSGGFLNIVTKSGANRIHGTLYDFLRNDKLDAANFFQKRSGIYPLANHADFRFPHRYNQFGGFVSGPVFIPKIYNGKDKTFFTFGYEGQRNLTYAAQILTVPTALMRKGIFTENGANLVYDPYSTTQVGNNYNRTPLPAGCNANGCFGTGQGVTTLNPLAVKLLSLYPLPNGPGLTNNYTFAQPTSDVDDQYNFRIDHNFSAANRMFLRGTRGTNSHNENDLLNGAFSGTNSIHQVISGYLFAASDSWTISPSMLLQVTYGFAAQRNIQLPGNYTVPAGTFGFSSNFQSEQQTTGTPVVSVSGFQQIGNATNSNQWSHYTHSLVPFLVWQLGKHSMTIGYEGRLINEMEQGYGNPLGNLTFDSTLTRGANAANGVSGNPAQFDTIAALLLGVPTNTTLQRQATLALQQWYHAIYAQDDWRIRNNLTLNLGLRYDRDQAFTDRHNAWAALNLQAANPLSTTALPFTGGAQYVGANGNPRNFWNNYNKFGPRIGFAYTPNPTTVVRGGFDVLYLPSTQRIYGGTAIGYSQTTQQTYTYTQRPTTLIDNPLPSGVLLPAGSAAGVQVGTGSSVSGLLYKNPQPYYSQWNIGVEQQINSGIVLHLNYAGSKGTHLPIGYRPNDLQPRYWGAVGDPGNAQSAYLTALVPNPLFGQPGVSGTLATPTVQRQQLLAAYPQYGPNTGLSNGSLNVLQDDIASSTYHAFQAFVTMRTSNLSAIVSYTWSKLLGNTTDITTGGFNANGQPGVQNFYRYDLERSVQPTDIPQRIVGNLNYTLPFGHGQKFGANLPGWANQAVGGWKLNFIGFIQSGYALGITQTGGAAYSGGRPSFVPGINPLTSGGIHQRLGGGAALGQTQGFFNPAAFRLSQAFELGNVPRSSGLMRGPRGFQDDISAIKDFPIHDTVALQFRLEAFNLLNRVQFGLPNQQFNSATFGQITSQYNLPRNVQVALKLNF</sequence>
<dbReference type="OrthoDB" id="97893at2"/>
<accession>A0A1H4JYJ3</accession>
<protein>
    <submittedName>
        <fullName evidence="9">Carboxypeptidase regulatory-like domain-containing protein</fullName>
    </submittedName>
</protein>
<dbReference type="AlphaFoldDB" id="A0A1H4JYJ3"/>
<evidence type="ECO:0000256" key="7">
    <source>
        <dbReference type="SAM" id="SignalP"/>
    </source>
</evidence>
<keyword evidence="4" id="KW-0812">Transmembrane</keyword>
<reference evidence="9 10" key="1">
    <citation type="submission" date="2016-10" db="EMBL/GenBank/DDBJ databases">
        <authorList>
            <person name="de Groot N.N."/>
        </authorList>
    </citation>
    <scope>NUCLEOTIDE SEQUENCE [LARGE SCALE GENOMIC DNA]</scope>
    <source>
        <strain evidence="9 10">AB35.6</strain>
    </source>
</reference>
<dbReference type="GO" id="GO:0030246">
    <property type="term" value="F:carbohydrate binding"/>
    <property type="evidence" value="ECO:0007669"/>
    <property type="project" value="InterPro"/>
</dbReference>
<evidence type="ECO:0000256" key="6">
    <source>
        <dbReference type="ARBA" id="ARBA00023237"/>
    </source>
</evidence>
<evidence type="ECO:0000256" key="2">
    <source>
        <dbReference type="ARBA" id="ARBA00022448"/>
    </source>
</evidence>
<gene>
    <name evidence="9" type="ORF">SAMN05443244_0865</name>
</gene>
<dbReference type="Gene3D" id="2.60.40.1120">
    <property type="entry name" value="Carboxypeptidase-like, regulatory domain"/>
    <property type="match status" value="1"/>
</dbReference>
<dbReference type="PANTHER" id="PTHR30069">
    <property type="entry name" value="TONB-DEPENDENT OUTER MEMBRANE RECEPTOR"/>
    <property type="match status" value="1"/>
</dbReference>
<dbReference type="GO" id="GO:0004180">
    <property type="term" value="F:carboxypeptidase activity"/>
    <property type="evidence" value="ECO:0007669"/>
    <property type="project" value="UniProtKB-KW"/>
</dbReference>
<evidence type="ECO:0000256" key="3">
    <source>
        <dbReference type="ARBA" id="ARBA00022452"/>
    </source>
</evidence>
<dbReference type="PROSITE" id="PS01156">
    <property type="entry name" value="TONB_DEPENDENT_REC_2"/>
    <property type="match status" value="1"/>
</dbReference>
<keyword evidence="2" id="KW-0813">Transport</keyword>
<keyword evidence="9" id="KW-0378">Hydrolase</keyword>
<name>A0A1H4JYJ3_9BACT</name>
<dbReference type="InterPro" id="IPR057601">
    <property type="entry name" value="Oar-like_b-barrel"/>
</dbReference>
<keyword evidence="9" id="KW-0645">Protease</keyword>
<dbReference type="Pfam" id="PF13620">
    <property type="entry name" value="CarboxypepD_reg"/>
    <property type="match status" value="1"/>
</dbReference>
<evidence type="ECO:0000259" key="8">
    <source>
        <dbReference type="Pfam" id="PF25183"/>
    </source>
</evidence>
<feature type="domain" description="TonB-dependent transporter Oar-like beta-barrel" evidence="8">
    <location>
        <begin position="255"/>
        <end position="1188"/>
    </location>
</feature>
<dbReference type="GO" id="GO:0009279">
    <property type="term" value="C:cell outer membrane"/>
    <property type="evidence" value="ECO:0007669"/>
    <property type="project" value="UniProtKB-SubCell"/>
</dbReference>
<evidence type="ECO:0000313" key="10">
    <source>
        <dbReference type="Proteomes" id="UP000182409"/>
    </source>
</evidence>
<evidence type="ECO:0000313" key="9">
    <source>
        <dbReference type="EMBL" id="SEB50692.1"/>
    </source>
</evidence>
<dbReference type="Pfam" id="PF25183">
    <property type="entry name" value="OMP_b-brl_4"/>
    <property type="match status" value="1"/>
</dbReference>
<organism evidence="9 10">
    <name type="scientific">Terriglobus roseus</name>
    <dbReference type="NCBI Taxonomy" id="392734"/>
    <lineage>
        <taxon>Bacteria</taxon>
        <taxon>Pseudomonadati</taxon>
        <taxon>Acidobacteriota</taxon>
        <taxon>Terriglobia</taxon>
        <taxon>Terriglobales</taxon>
        <taxon>Acidobacteriaceae</taxon>
        <taxon>Terriglobus</taxon>
    </lineage>
</organism>
<feature type="signal peptide" evidence="7">
    <location>
        <begin position="1"/>
        <end position="31"/>
    </location>
</feature>
<keyword evidence="6" id="KW-0998">Cell outer membrane</keyword>
<dbReference type="GO" id="GO:0015344">
    <property type="term" value="F:siderophore uptake transmembrane transporter activity"/>
    <property type="evidence" value="ECO:0007669"/>
    <property type="project" value="TreeGrafter"/>
</dbReference>
<keyword evidence="5" id="KW-0472">Membrane</keyword>
<comment type="subcellular location">
    <subcellularLocation>
        <location evidence="1">Cell outer membrane</location>
        <topology evidence="1">Multi-pass membrane protein</topology>
    </subcellularLocation>
</comment>
<dbReference type="InterPro" id="IPR013784">
    <property type="entry name" value="Carb-bd-like_fold"/>
</dbReference>
<keyword evidence="3" id="KW-1134">Transmembrane beta strand</keyword>
<evidence type="ECO:0000256" key="5">
    <source>
        <dbReference type="ARBA" id="ARBA00023136"/>
    </source>
</evidence>
<dbReference type="InterPro" id="IPR036942">
    <property type="entry name" value="Beta-barrel_TonB_sf"/>
</dbReference>
<dbReference type="Proteomes" id="UP000182409">
    <property type="component" value="Unassembled WGS sequence"/>
</dbReference>
<dbReference type="InterPro" id="IPR039426">
    <property type="entry name" value="TonB-dep_rcpt-like"/>
</dbReference>